<dbReference type="PANTHER" id="PTHR31529:SF23">
    <property type="entry name" value="LOB DOMAIN-CONTAINING PROTEIN 16"/>
    <property type="match status" value="1"/>
</dbReference>
<organism evidence="3 4">
    <name type="scientific">Hibiscus syriacus</name>
    <name type="common">Rose of Sharon</name>
    <dbReference type="NCBI Taxonomy" id="106335"/>
    <lineage>
        <taxon>Eukaryota</taxon>
        <taxon>Viridiplantae</taxon>
        <taxon>Streptophyta</taxon>
        <taxon>Embryophyta</taxon>
        <taxon>Tracheophyta</taxon>
        <taxon>Spermatophyta</taxon>
        <taxon>Magnoliopsida</taxon>
        <taxon>eudicotyledons</taxon>
        <taxon>Gunneridae</taxon>
        <taxon>Pentapetalae</taxon>
        <taxon>rosids</taxon>
        <taxon>malvids</taxon>
        <taxon>Malvales</taxon>
        <taxon>Malvaceae</taxon>
        <taxon>Malvoideae</taxon>
        <taxon>Hibiscus</taxon>
    </lineage>
</organism>
<name>A0A6A2XMJ1_HIBSY</name>
<dbReference type="AlphaFoldDB" id="A0A6A2XMJ1"/>
<evidence type="ECO:0000256" key="1">
    <source>
        <dbReference type="ARBA" id="ARBA00005474"/>
    </source>
</evidence>
<dbReference type="Pfam" id="PF03195">
    <property type="entry name" value="LOB"/>
    <property type="match status" value="1"/>
</dbReference>
<dbReference type="InterPro" id="IPR004883">
    <property type="entry name" value="LOB"/>
</dbReference>
<dbReference type="GO" id="GO:0005634">
    <property type="term" value="C:nucleus"/>
    <property type="evidence" value="ECO:0007669"/>
    <property type="project" value="TreeGrafter"/>
</dbReference>
<protein>
    <submittedName>
        <fullName evidence="3">Poly polymerase 1-like</fullName>
    </submittedName>
</protein>
<comment type="similarity">
    <text evidence="1">Belongs to the LOB domain-containing protein family.</text>
</comment>
<gene>
    <name evidence="3" type="ORF">F3Y22_tig00111582pilonHSYRG00795</name>
</gene>
<comment type="caution">
    <text evidence="3">The sequence shown here is derived from an EMBL/GenBank/DDBJ whole genome shotgun (WGS) entry which is preliminary data.</text>
</comment>
<evidence type="ECO:0000259" key="2">
    <source>
        <dbReference type="PROSITE" id="PS50891"/>
    </source>
</evidence>
<dbReference type="PROSITE" id="PS50891">
    <property type="entry name" value="LOB"/>
    <property type="match status" value="1"/>
</dbReference>
<accession>A0A6A2XMJ1</accession>
<dbReference type="GO" id="GO:0045893">
    <property type="term" value="P:positive regulation of DNA-templated transcription"/>
    <property type="evidence" value="ECO:0007669"/>
    <property type="project" value="TreeGrafter"/>
</dbReference>
<proteinExistence type="inferred from homology"/>
<reference evidence="3" key="1">
    <citation type="submission" date="2019-09" db="EMBL/GenBank/DDBJ databases">
        <title>Draft genome information of white flower Hibiscus syriacus.</title>
        <authorList>
            <person name="Kim Y.-M."/>
        </authorList>
    </citation>
    <scope>NUCLEOTIDE SEQUENCE [LARGE SCALE GENOMIC DNA]</scope>
    <source>
        <strain evidence="3">YM2019G1</strain>
    </source>
</reference>
<evidence type="ECO:0000313" key="3">
    <source>
        <dbReference type="EMBL" id="KAE8676722.1"/>
    </source>
</evidence>
<dbReference type="GO" id="GO:0009755">
    <property type="term" value="P:hormone-mediated signaling pathway"/>
    <property type="evidence" value="ECO:0007669"/>
    <property type="project" value="TreeGrafter"/>
</dbReference>
<evidence type="ECO:0000313" key="4">
    <source>
        <dbReference type="Proteomes" id="UP000436088"/>
    </source>
</evidence>
<sequence length="144" mass="16363">MHVPAHDRCEAVVTVAYEAEARLRDPVYGCVGPIFSLQHVAWLQAQLMQVKAQLAQNNIEENQRQGNLCGVSSIPNYHSSYMNPIYPQSSLEYVELNSDDSMNLQEIQIREEFCNFQGFPKKNISYNNGDLGELQALALRMTRN</sequence>
<feature type="domain" description="LOB" evidence="2">
    <location>
        <begin position="1"/>
        <end position="54"/>
    </location>
</feature>
<dbReference type="PANTHER" id="PTHR31529">
    <property type="entry name" value="LOB DOMAIN CONTAINING PROTEIN"/>
    <property type="match status" value="1"/>
</dbReference>
<keyword evidence="4" id="KW-1185">Reference proteome</keyword>
<dbReference type="Proteomes" id="UP000436088">
    <property type="component" value="Unassembled WGS sequence"/>
</dbReference>
<dbReference type="EMBL" id="VEPZ02001375">
    <property type="protein sequence ID" value="KAE8676722.1"/>
    <property type="molecule type" value="Genomic_DNA"/>
</dbReference>